<organism evidence="1 2">
    <name type="scientific">Litchfieldella rifensis</name>
    <dbReference type="NCBI Taxonomy" id="762643"/>
    <lineage>
        <taxon>Bacteria</taxon>
        <taxon>Pseudomonadati</taxon>
        <taxon>Pseudomonadota</taxon>
        <taxon>Gammaproteobacteria</taxon>
        <taxon>Oceanospirillales</taxon>
        <taxon>Halomonadaceae</taxon>
        <taxon>Litchfieldella</taxon>
    </lineage>
</organism>
<evidence type="ECO:0000313" key="2">
    <source>
        <dbReference type="Proteomes" id="UP001595579"/>
    </source>
</evidence>
<reference evidence="2" key="1">
    <citation type="journal article" date="2019" name="Int. J. Syst. Evol. Microbiol.">
        <title>The Global Catalogue of Microorganisms (GCM) 10K type strain sequencing project: providing services to taxonomists for standard genome sequencing and annotation.</title>
        <authorList>
            <consortium name="The Broad Institute Genomics Platform"/>
            <consortium name="The Broad Institute Genome Sequencing Center for Infectious Disease"/>
            <person name="Wu L."/>
            <person name="Ma J."/>
        </authorList>
    </citation>
    <scope>NUCLEOTIDE SEQUENCE [LARGE SCALE GENOMIC DNA]</scope>
    <source>
        <strain evidence="2">CECT 7698</strain>
    </source>
</reference>
<sequence>MSSKPGPSIYIPSDKNIFDALQHKKIRHSEVQRFLRNRGIIVSSDLEKIDLSKFIARLTFDYGDYVHITKLLENPNRKEKTTRTTVKATSNNEQLVEACQKITKSTGGDESYKVVKKEDSTILVVTYTETDFTKTELRQKTLKKCEIELHADGDEVTVRMPATKKGKELSERIKSSLSNILGEELEEEVISLESIAMPEARSLFFDELIKSIPGYELEDVSSVDVYHEIDNLDDEQDDSDEDNESSTNFAGFIRKAALAGGGVLESAEFNQLHSRGFFISKIIWTVVDTLPGGDKVELEAQFGQPSSCSDFKYLVRGVYNYNDRAKIHNTTKRTPSRVETGTFNKKLEKAAKIAFDKVASIYVGAENEDD</sequence>
<evidence type="ECO:0000313" key="1">
    <source>
        <dbReference type="EMBL" id="MFC3282636.1"/>
    </source>
</evidence>
<dbReference type="Proteomes" id="UP001595579">
    <property type="component" value="Unassembled WGS sequence"/>
</dbReference>
<accession>A0ABV7LKE9</accession>
<keyword evidence="2" id="KW-1185">Reference proteome</keyword>
<gene>
    <name evidence="1" type="ORF">ACFOEV_03325</name>
</gene>
<proteinExistence type="predicted"/>
<dbReference type="RefSeq" id="WP_386771586.1">
    <property type="nucleotide sequence ID" value="NZ_JBHRUG010000007.1"/>
</dbReference>
<protein>
    <submittedName>
        <fullName evidence="1">Uncharacterized protein</fullName>
    </submittedName>
</protein>
<comment type="caution">
    <text evidence="1">The sequence shown here is derived from an EMBL/GenBank/DDBJ whole genome shotgun (WGS) entry which is preliminary data.</text>
</comment>
<name>A0ABV7LKE9_9GAMM</name>
<dbReference type="EMBL" id="JBHRUG010000007">
    <property type="protein sequence ID" value="MFC3282636.1"/>
    <property type="molecule type" value="Genomic_DNA"/>
</dbReference>